<evidence type="ECO:0000313" key="2">
    <source>
        <dbReference type="Proteomes" id="UP001155128"/>
    </source>
</evidence>
<dbReference type="InterPro" id="IPR050508">
    <property type="entry name" value="Methyltransf_Superfamily"/>
</dbReference>
<dbReference type="AlphaFoldDB" id="A0A9X2J261"/>
<proteinExistence type="predicted"/>
<dbReference type="InterPro" id="IPR029063">
    <property type="entry name" value="SAM-dependent_MTases_sf"/>
</dbReference>
<dbReference type="GO" id="GO:0008168">
    <property type="term" value="F:methyltransferase activity"/>
    <property type="evidence" value="ECO:0007669"/>
    <property type="project" value="UniProtKB-KW"/>
</dbReference>
<dbReference type="PANTHER" id="PTHR42912">
    <property type="entry name" value="METHYLTRANSFERASE"/>
    <property type="match status" value="1"/>
</dbReference>
<organism evidence="1 2">
    <name type="scientific">Sphingomicrobium sediminis</name>
    <dbReference type="NCBI Taxonomy" id="2950949"/>
    <lineage>
        <taxon>Bacteria</taxon>
        <taxon>Pseudomonadati</taxon>
        <taxon>Pseudomonadota</taxon>
        <taxon>Alphaproteobacteria</taxon>
        <taxon>Sphingomonadales</taxon>
        <taxon>Sphingomonadaceae</taxon>
        <taxon>Sphingomicrobium</taxon>
    </lineage>
</organism>
<dbReference type="PANTHER" id="PTHR42912:SF93">
    <property type="entry name" value="N6-ADENOSINE-METHYLTRANSFERASE TMT1A"/>
    <property type="match status" value="1"/>
</dbReference>
<reference evidence="1" key="1">
    <citation type="submission" date="2022-06" db="EMBL/GenBank/DDBJ databases">
        <title>Sphingomicrobium sedimins sp. nov., a marine bacterium isolated from tidal flat.</title>
        <authorList>
            <person name="Kim C.-H."/>
            <person name="Yoo Y."/>
            <person name="Kim J.-J."/>
        </authorList>
    </citation>
    <scope>NUCLEOTIDE SEQUENCE</scope>
    <source>
        <strain evidence="1">GRR-S6-50</strain>
    </source>
</reference>
<dbReference type="GO" id="GO:0032259">
    <property type="term" value="P:methylation"/>
    <property type="evidence" value="ECO:0007669"/>
    <property type="project" value="UniProtKB-KW"/>
</dbReference>
<dbReference type="Pfam" id="PF13489">
    <property type="entry name" value="Methyltransf_23"/>
    <property type="match status" value="1"/>
</dbReference>
<gene>
    <name evidence="1" type="ORF">NDO55_08960</name>
</gene>
<evidence type="ECO:0000313" key="1">
    <source>
        <dbReference type="EMBL" id="MCM8557948.1"/>
    </source>
</evidence>
<name>A0A9X2J261_9SPHN</name>
<dbReference type="RefSeq" id="WP_252114458.1">
    <property type="nucleotide sequence ID" value="NZ_JAMSHT010000001.1"/>
</dbReference>
<dbReference type="CDD" id="cd02440">
    <property type="entry name" value="AdoMet_MTases"/>
    <property type="match status" value="1"/>
</dbReference>
<dbReference type="EMBL" id="JAMSHT010000001">
    <property type="protein sequence ID" value="MCM8557948.1"/>
    <property type="molecule type" value="Genomic_DNA"/>
</dbReference>
<comment type="caution">
    <text evidence="1">The sequence shown here is derived from an EMBL/GenBank/DDBJ whole genome shotgun (WGS) entry which is preliminary data.</text>
</comment>
<dbReference type="Gene3D" id="3.40.50.150">
    <property type="entry name" value="Vaccinia Virus protein VP39"/>
    <property type="match status" value="1"/>
</dbReference>
<protein>
    <submittedName>
        <fullName evidence="1">Class I SAM-dependent methyltransferase</fullName>
    </submittedName>
</protein>
<sequence>MDRAVFDRMAETDQEHWWFEARREILDTFLARKADLPKDARILEVGAGTGHNFPVLEKYGRVDAVELDAPARALATQRLGRDVLDAALPELAGIADASYDLVALLDVLEHVEDDRAAFAGLARVMRPGGKLMLTVPAYQWMWSKHDEAHHHFRRYTRENLTSLAAEQGWKTRHATYFNSHLFPPIAAARILGKMTGSESADDAVPPAPVNGLLRFVFGAERAWVGRLPMPFGVSILALLERA</sequence>
<dbReference type="SUPFAM" id="SSF53335">
    <property type="entry name" value="S-adenosyl-L-methionine-dependent methyltransferases"/>
    <property type="match status" value="1"/>
</dbReference>
<accession>A0A9X2J261</accession>
<dbReference type="Proteomes" id="UP001155128">
    <property type="component" value="Unassembled WGS sequence"/>
</dbReference>
<keyword evidence="1" id="KW-0808">Transferase</keyword>
<keyword evidence="2" id="KW-1185">Reference proteome</keyword>
<keyword evidence="1" id="KW-0489">Methyltransferase</keyword>